<feature type="domain" description="N-acetyltransferase" evidence="4">
    <location>
        <begin position="54"/>
        <end position="195"/>
    </location>
</feature>
<sequence length="195" mass="21949">MEIRRLPTDEDALRRYAAELWLPYHRDLAAAVESHALADRPDEELIAAEAAFRIDLLRENADRRLWVVAVDPEVGPGGVDSETADPERLDPEEPAPAGAPDPDRDLVAFVSTSVDECPEVFERPDRLVVGDIYVDESYRGSGLADRLIERAAADAREQDCGELRLDVDVDNERAAAFYEKRGFEPYREQLTREVE</sequence>
<dbReference type="CDD" id="cd04301">
    <property type="entry name" value="NAT_SF"/>
    <property type="match status" value="1"/>
</dbReference>
<evidence type="ECO:0000256" key="1">
    <source>
        <dbReference type="ARBA" id="ARBA00022679"/>
    </source>
</evidence>
<feature type="region of interest" description="Disordered" evidence="3">
    <location>
        <begin position="75"/>
        <end position="104"/>
    </location>
</feature>
<dbReference type="Gene3D" id="3.40.630.30">
    <property type="match status" value="1"/>
</dbReference>
<keyword evidence="1 5" id="KW-0808">Transferase</keyword>
<dbReference type="InterPro" id="IPR050680">
    <property type="entry name" value="YpeA/RimI_acetyltransf"/>
</dbReference>
<dbReference type="GO" id="GO:0016747">
    <property type="term" value="F:acyltransferase activity, transferring groups other than amino-acyl groups"/>
    <property type="evidence" value="ECO:0007669"/>
    <property type="project" value="InterPro"/>
</dbReference>
<dbReference type="SUPFAM" id="SSF55729">
    <property type="entry name" value="Acyl-CoA N-acyltransferases (Nat)"/>
    <property type="match status" value="1"/>
</dbReference>
<evidence type="ECO:0000256" key="3">
    <source>
        <dbReference type="SAM" id="MobiDB-lite"/>
    </source>
</evidence>
<accession>A0A6B1IGQ5</accession>
<evidence type="ECO:0000259" key="4">
    <source>
        <dbReference type="PROSITE" id="PS51186"/>
    </source>
</evidence>
<evidence type="ECO:0000256" key="2">
    <source>
        <dbReference type="ARBA" id="ARBA00023315"/>
    </source>
</evidence>
<keyword evidence="2" id="KW-0012">Acyltransferase</keyword>
<name>A0A6B1IGQ5_9EURY</name>
<dbReference type="RefSeq" id="WP_007346089.1">
    <property type="nucleotide sequence ID" value="NZ_WMFC01000001.1"/>
</dbReference>
<dbReference type="PANTHER" id="PTHR43420">
    <property type="entry name" value="ACETYLTRANSFERASE"/>
    <property type="match status" value="1"/>
</dbReference>
<evidence type="ECO:0000313" key="6">
    <source>
        <dbReference type="Proteomes" id="UP000452321"/>
    </source>
</evidence>
<proteinExistence type="predicted"/>
<protein>
    <submittedName>
        <fullName evidence="5">GNAT family N-acetyltransferase</fullName>
    </submittedName>
</protein>
<dbReference type="InterPro" id="IPR016181">
    <property type="entry name" value="Acyl_CoA_acyltransferase"/>
</dbReference>
<evidence type="ECO:0000313" key="5">
    <source>
        <dbReference type="EMBL" id="MYL66320.1"/>
    </source>
</evidence>
<dbReference type="AlphaFoldDB" id="A0A6B1IGQ5"/>
<dbReference type="PANTHER" id="PTHR43420:SF12">
    <property type="entry name" value="N-ACETYLTRANSFERASE DOMAIN-CONTAINING PROTEIN"/>
    <property type="match status" value="1"/>
</dbReference>
<dbReference type="Pfam" id="PF00583">
    <property type="entry name" value="Acetyltransf_1"/>
    <property type="match status" value="1"/>
</dbReference>
<dbReference type="InterPro" id="IPR000182">
    <property type="entry name" value="GNAT_dom"/>
</dbReference>
<gene>
    <name evidence="5" type="ORF">GLW30_01055</name>
</gene>
<dbReference type="Proteomes" id="UP000452321">
    <property type="component" value="Unassembled WGS sequence"/>
</dbReference>
<comment type="caution">
    <text evidence="5">The sequence shown here is derived from an EMBL/GenBank/DDBJ whole genome shotgun (WGS) entry which is preliminary data.</text>
</comment>
<reference evidence="5 6" key="1">
    <citation type="submission" date="2019-11" db="EMBL/GenBank/DDBJ databases">
        <title>Genome sequences of 17 halophilic strains isolated from different environments.</title>
        <authorList>
            <person name="Furrow R.E."/>
        </authorList>
    </citation>
    <scope>NUCLEOTIDE SEQUENCE [LARGE SCALE GENOMIC DNA]</scope>
    <source>
        <strain evidence="5 6">22502_06_Cabo</strain>
    </source>
</reference>
<organism evidence="5 6">
    <name type="scientific">Halorubrum distributum</name>
    <dbReference type="NCBI Taxonomy" id="29283"/>
    <lineage>
        <taxon>Archaea</taxon>
        <taxon>Methanobacteriati</taxon>
        <taxon>Methanobacteriota</taxon>
        <taxon>Stenosarchaea group</taxon>
        <taxon>Halobacteria</taxon>
        <taxon>Halobacteriales</taxon>
        <taxon>Haloferacaceae</taxon>
        <taxon>Halorubrum</taxon>
        <taxon>Halorubrum distributum group</taxon>
    </lineage>
</organism>
<dbReference type="PROSITE" id="PS51186">
    <property type="entry name" value="GNAT"/>
    <property type="match status" value="1"/>
</dbReference>
<dbReference type="EMBL" id="WMFC01000001">
    <property type="protein sequence ID" value="MYL66320.1"/>
    <property type="molecule type" value="Genomic_DNA"/>
</dbReference>